<dbReference type="Proteomes" id="UP000694892">
    <property type="component" value="Chromosome 5L"/>
</dbReference>
<protein>
    <submittedName>
        <fullName evidence="1">Uncharacterized protein</fullName>
    </submittedName>
</protein>
<proteinExistence type="predicted"/>
<accession>A0A974CV81</accession>
<dbReference type="EMBL" id="CM004474">
    <property type="protein sequence ID" value="OCT79356.1"/>
    <property type="molecule type" value="Genomic_DNA"/>
</dbReference>
<reference evidence="2" key="1">
    <citation type="journal article" date="2016" name="Nature">
        <title>Genome evolution in the allotetraploid frog Xenopus laevis.</title>
        <authorList>
            <person name="Session A.M."/>
            <person name="Uno Y."/>
            <person name="Kwon T."/>
            <person name="Chapman J.A."/>
            <person name="Toyoda A."/>
            <person name="Takahashi S."/>
            <person name="Fukui A."/>
            <person name="Hikosaka A."/>
            <person name="Suzuki A."/>
            <person name="Kondo M."/>
            <person name="van Heeringen S.J."/>
            <person name="Quigley I."/>
            <person name="Heinz S."/>
            <person name="Ogino H."/>
            <person name="Ochi H."/>
            <person name="Hellsten U."/>
            <person name="Lyons J.B."/>
            <person name="Simakov O."/>
            <person name="Putnam N."/>
            <person name="Stites J."/>
            <person name="Kuroki Y."/>
            <person name="Tanaka T."/>
            <person name="Michiue T."/>
            <person name="Watanabe M."/>
            <person name="Bogdanovic O."/>
            <person name="Lister R."/>
            <person name="Georgiou G."/>
            <person name="Paranjpe S.S."/>
            <person name="van Kruijsbergen I."/>
            <person name="Shu S."/>
            <person name="Carlson J."/>
            <person name="Kinoshita T."/>
            <person name="Ohta Y."/>
            <person name="Mawaribuchi S."/>
            <person name="Jenkins J."/>
            <person name="Grimwood J."/>
            <person name="Schmutz J."/>
            <person name="Mitros T."/>
            <person name="Mozaffari S.V."/>
            <person name="Suzuki Y."/>
            <person name="Haramoto Y."/>
            <person name="Yamamoto T.S."/>
            <person name="Takagi C."/>
            <person name="Heald R."/>
            <person name="Miller K."/>
            <person name="Haudenschild C."/>
            <person name="Kitzman J."/>
            <person name="Nakayama T."/>
            <person name="Izutsu Y."/>
            <person name="Robert J."/>
            <person name="Fortriede J."/>
            <person name="Burns K."/>
            <person name="Lotay V."/>
            <person name="Karimi K."/>
            <person name="Yasuoka Y."/>
            <person name="Dichmann D.S."/>
            <person name="Flajnik M.F."/>
            <person name="Houston D.W."/>
            <person name="Shendure J."/>
            <person name="DuPasquier L."/>
            <person name="Vize P.D."/>
            <person name="Zorn A.M."/>
            <person name="Ito M."/>
            <person name="Marcotte E.M."/>
            <person name="Wallingford J.B."/>
            <person name="Ito Y."/>
            <person name="Asashima M."/>
            <person name="Ueno N."/>
            <person name="Matsuda Y."/>
            <person name="Veenstra G.J."/>
            <person name="Fujiyama A."/>
            <person name="Harland R.M."/>
            <person name="Taira M."/>
            <person name="Rokhsar D.S."/>
        </authorList>
    </citation>
    <scope>NUCLEOTIDE SEQUENCE [LARGE SCALE GENOMIC DNA]</scope>
    <source>
        <strain evidence="2">J</strain>
    </source>
</reference>
<name>A0A974CV81_XENLA</name>
<organism evidence="1 2">
    <name type="scientific">Xenopus laevis</name>
    <name type="common">African clawed frog</name>
    <dbReference type="NCBI Taxonomy" id="8355"/>
    <lineage>
        <taxon>Eukaryota</taxon>
        <taxon>Metazoa</taxon>
        <taxon>Chordata</taxon>
        <taxon>Craniata</taxon>
        <taxon>Vertebrata</taxon>
        <taxon>Euteleostomi</taxon>
        <taxon>Amphibia</taxon>
        <taxon>Batrachia</taxon>
        <taxon>Anura</taxon>
        <taxon>Pipoidea</taxon>
        <taxon>Pipidae</taxon>
        <taxon>Xenopodinae</taxon>
        <taxon>Xenopus</taxon>
        <taxon>Xenopus</taxon>
    </lineage>
</organism>
<gene>
    <name evidence="1" type="ORF">XELAEV_18026169mg</name>
</gene>
<dbReference type="AlphaFoldDB" id="A0A974CV81"/>
<evidence type="ECO:0000313" key="1">
    <source>
        <dbReference type="EMBL" id="OCT79356.1"/>
    </source>
</evidence>
<evidence type="ECO:0000313" key="2">
    <source>
        <dbReference type="Proteomes" id="UP000694892"/>
    </source>
</evidence>
<sequence length="79" mass="9426">MEVRALVSKYWLWIYSCVCAKYNTIAHYWIEFLAAGNPDSKDLILDTAQRCSDSNRSKLYFFWPHTCLYHLQLKRVVHP</sequence>